<name>A0A2P2LC36_RHIMU</name>
<evidence type="ECO:0000313" key="1">
    <source>
        <dbReference type="EMBL" id="MBX15533.1"/>
    </source>
</evidence>
<proteinExistence type="predicted"/>
<reference evidence="1" key="1">
    <citation type="submission" date="2018-02" db="EMBL/GenBank/DDBJ databases">
        <title>Rhizophora mucronata_Transcriptome.</title>
        <authorList>
            <person name="Meera S.P."/>
            <person name="Sreeshan A."/>
            <person name="Augustine A."/>
        </authorList>
    </citation>
    <scope>NUCLEOTIDE SEQUENCE</scope>
    <source>
        <tissue evidence="1">Leaf</tissue>
    </source>
</reference>
<organism evidence="1">
    <name type="scientific">Rhizophora mucronata</name>
    <name type="common">Asiatic mangrove</name>
    <dbReference type="NCBI Taxonomy" id="61149"/>
    <lineage>
        <taxon>Eukaryota</taxon>
        <taxon>Viridiplantae</taxon>
        <taxon>Streptophyta</taxon>
        <taxon>Embryophyta</taxon>
        <taxon>Tracheophyta</taxon>
        <taxon>Spermatophyta</taxon>
        <taxon>Magnoliopsida</taxon>
        <taxon>eudicotyledons</taxon>
        <taxon>Gunneridae</taxon>
        <taxon>Pentapetalae</taxon>
        <taxon>rosids</taxon>
        <taxon>fabids</taxon>
        <taxon>Malpighiales</taxon>
        <taxon>Rhizophoraceae</taxon>
        <taxon>Rhizophora</taxon>
    </lineage>
</organism>
<dbReference type="AlphaFoldDB" id="A0A2P2LC36"/>
<sequence length="34" mass="4080">MNNWTCSINAIHGKWNVPSYVRVRLHFALCCRCW</sequence>
<protein>
    <submittedName>
        <fullName evidence="1">Uncharacterized protein</fullName>
    </submittedName>
</protein>
<dbReference type="EMBL" id="GGEC01035049">
    <property type="protein sequence ID" value="MBX15533.1"/>
    <property type="molecule type" value="Transcribed_RNA"/>
</dbReference>
<accession>A0A2P2LC36</accession>